<reference evidence="1 2" key="1">
    <citation type="journal article" date="2008" name="BMC Genomics">
        <title>The genome sequence of the fish pathogen Aliivibrio salmonicida strain LFI1238 shows extensive evidence of gene decay.</title>
        <authorList>
            <person name="Hjerde E."/>
            <person name="Lorentzen M.S."/>
            <person name="Holden M.T."/>
            <person name="Seeger K."/>
            <person name="Paulsen S."/>
            <person name="Bason N."/>
            <person name="Churcher C."/>
            <person name="Harris D."/>
            <person name="Norbertczak H."/>
            <person name="Quail M.A."/>
            <person name="Sanders S."/>
            <person name="Thurston S."/>
            <person name="Parkhill J."/>
            <person name="Willassen N.P."/>
            <person name="Thomson N.R."/>
        </authorList>
    </citation>
    <scope>NUCLEOTIDE SEQUENCE [LARGE SCALE GENOMIC DNA]</scope>
    <source>
        <strain evidence="1 2">LFI1238</strain>
    </source>
</reference>
<evidence type="ECO:0000313" key="2">
    <source>
        <dbReference type="Proteomes" id="UP000001730"/>
    </source>
</evidence>
<name>B6ELV9_ALISL</name>
<dbReference type="KEGG" id="vsa:VSAL_I1592"/>
<evidence type="ECO:0008006" key="3">
    <source>
        <dbReference type="Google" id="ProtNLM"/>
    </source>
</evidence>
<sequence length="110" mass="12502">MSYIGISPKRSIKMKELKTLAIQLLEWNKENLKASTTLFESDLATCFADEFVVKANGLEYKANHHSYLEFLNGFKANIESICYKVQEYLCDADKVVTVMSAKVRRIDGSV</sequence>
<proteinExistence type="predicted"/>
<dbReference type="HOGENOM" id="CLU_2165632_0_0_6"/>
<dbReference type="Proteomes" id="UP000001730">
    <property type="component" value="Chromosome 1"/>
</dbReference>
<gene>
    <name evidence="1" type="ordered locus">VSAL_I1592</name>
</gene>
<evidence type="ECO:0000313" key="1">
    <source>
        <dbReference type="EMBL" id="CAQ79277.1"/>
    </source>
</evidence>
<keyword evidence="2" id="KW-1185">Reference proteome</keyword>
<dbReference type="eggNOG" id="ENOG5034AJ8">
    <property type="taxonomic scope" value="Bacteria"/>
</dbReference>
<dbReference type="AlphaFoldDB" id="B6ELV9"/>
<accession>B6ELV9</accession>
<protein>
    <recommendedName>
        <fullName evidence="3">SnoaL-like domain-containing protein</fullName>
    </recommendedName>
</protein>
<organism evidence="1 2">
    <name type="scientific">Aliivibrio salmonicida (strain LFI1238)</name>
    <name type="common">Vibrio salmonicida (strain LFI1238)</name>
    <dbReference type="NCBI Taxonomy" id="316275"/>
    <lineage>
        <taxon>Bacteria</taxon>
        <taxon>Pseudomonadati</taxon>
        <taxon>Pseudomonadota</taxon>
        <taxon>Gammaproteobacteria</taxon>
        <taxon>Vibrionales</taxon>
        <taxon>Vibrionaceae</taxon>
        <taxon>Aliivibrio</taxon>
    </lineage>
</organism>
<dbReference type="EMBL" id="FM178379">
    <property type="protein sequence ID" value="CAQ79277.1"/>
    <property type="molecule type" value="Genomic_DNA"/>
</dbReference>